<feature type="compositionally biased region" description="Acidic residues" evidence="2">
    <location>
        <begin position="821"/>
        <end position="859"/>
    </location>
</feature>
<name>A0A5E4NEF8_9HEMI</name>
<dbReference type="Proteomes" id="UP000325440">
    <property type="component" value="Unassembled WGS sequence"/>
</dbReference>
<feature type="compositionally biased region" description="Acidic residues" evidence="2">
    <location>
        <begin position="649"/>
        <end position="666"/>
    </location>
</feature>
<feature type="region of interest" description="Disordered" evidence="2">
    <location>
        <begin position="649"/>
        <end position="862"/>
    </location>
</feature>
<dbReference type="Gene3D" id="3.30.160.60">
    <property type="entry name" value="Classic Zinc Finger"/>
    <property type="match status" value="2"/>
</dbReference>
<feature type="compositionally biased region" description="Low complexity" evidence="2">
    <location>
        <begin position="319"/>
        <end position="328"/>
    </location>
</feature>
<feature type="compositionally biased region" description="Pro residues" evidence="2">
    <location>
        <begin position="76"/>
        <end position="86"/>
    </location>
</feature>
<feature type="compositionally biased region" description="Basic residues" evidence="2">
    <location>
        <begin position="466"/>
        <end position="475"/>
    </location>
</feature>
<dbReference type="PROSITE" id="PS50157">
    <property type="entry name" value="ZINC_FINGER_C2H2_2"/>
    <property type="match status" value="3"/>
</dbReference>
<keyword evidence="1" id="KW-0479">Metal-binding</keyword>
<evidence type="ECO:0000313" key="5">
    <source>
        <dbReference type="Proteomes" id="UP000325440"/>
    </source>
</evidence>
<dbReference type="GO" id="GO:0006355">
    <property type="term" value="P:regulation of DNA-templated transcription"/>
    <property type="evidence" value="ECO:0007669"/>
    <property type="project" value="TreeGrafter"/>
</dbReference>
<feature type="compositionally biased region" description="Low complexity" evidence="2">
    <location>
        <begin position="362"/>
        <end position="377"/>
    </location>
</feature>
<feature type="region of interest" description="Disordered" evidence="2">
    <location>
        <begin position="550"/>
        <end position="583"/>
    </location>
</feature>
<gene>
    <name evidence="4" type="ORF">CINCED_3A005579</name>
</gene>
<feature type="domain" description="C2H2-type" evidence="3">
    <location>
        <begin position="1022"/>
        <end position="1050"/>
    </location>
</feature>
<sequence length="1099" mass="118185">MVIHGAAAGIVPADVHRTTESFFNTGNGRVIGAPLRMRRPEDQSPSAANAGLMMEVWASVASWFLRPEMAGASVPPIVPQPPPMPIRPSRTSSDPPQMAMPPTICTAIRCTVPGCLCDCFTPGKLHIRFCDACGHGWVPHALDKLGFGGASLGNGAVEPIQPNVAFDIASLVLYGCQALPIRLKILLDRLFSVLRQDEVSAVLRGFGWTHEDYARGYILQEPLGGVILERWNICSPEEEPLVLQQFLRFGETRAVTQQLLLHGLGADFRALPGLETDMKRLMERQKQQLNNDHKSGFDLKFRPRTPPLQSMPPLPLPQLPQRLSLGSSPPSPPKPTFGFAKPPGGLPPLQPPPPITGNSCNGAGSPPAGSPTSSVSPLNKLKNMQPFDFRKMQSAAAAGFAVSKPLQANASDRRSNNNTLSVDLLPPPPHSLAGSSDFGSDDGDNEEEENSQSALNLSKDSAPKVLRPHRGHVRKTPLPLKRQWGSAGLPLNLGTQLINPATGKKRVQCNVCLKTFCDKGALKIHFSAVHLREMHKCTVDGCNMMFSSRRSRNRHSANPNPKLHSPHLRRKISPHDGRSSQAHHPMVINPLHASAMNQLAFGAFPLLAGGDLRAGGSKHSSASGLHLAEELRRSADFSSDNMDEYMDDEEDGIVVDGNVVDDDEDDSEHRSDRSCKRMSEESEDEGGSTAAEPQHHHNNNNDNKNNNNDNDNDNDRPPVMVAIKNVHKRKSMNPTRFAAAADLSDEGMSCTDDGSAASPKDNNNDAVAVACKPGADEDDGCLNLSRKRSSPSPVTMGGDAGSAGRRSTGEGVGGGSRDSLLSEEDDGLLEDEDLDDDADDDLDDLDDDADDLDECDSDSDGQHRVYGVFENGRFVETDEVPVDKDNPQACTACGKTFPNHFGVKSHYQSAHLKLMHKCVQQANLMATADNPYGMHAEFLARLYADSQQQFQAFVGGNGLMQVPPQFAAGAAVGSPFRHLPAAAAMAMAAAAANGSSPAATGRLVYSADEDLPPVPDKENGMYACRFCGKAFPDKNGMREHYEQLHMHEMHRCKVPGCGMVFSSRTKRNAHAENSHQQPLSTAAAAAAAAAAAVQAAATS</sequence>
<evidence type="ECO:0000256" key="1">
    <source>
        <dbReference type="PROSITE-ProRule" id="PRU00042"/>
    </source>
</evidence>
<protein>
    <recommendedName>
        <fullName evidence="3">C2H2-type domain-containing protein</fullName>
    </recommendedName>
</protein>
<dbReference type="AlphaFoldDB" id="A0A5E4NEF8"/>
<evidence type="ECO:0000313" key="4">
    <source>
        <dbReference type="EMBL" id="VVC40870.1"/>
    </source>
</evidence>
<feature type="compositionally biased region" description="Pro residues" evidence="2">
    <location>
        <begin position="344"/>
        <end position="355"/>
    </location>
</feature>
<dbReference type="GO" id="GO:0008270">
    <property type="term" value="F:zinc ion binding"/>
    <property type="evidence" value="ECO:0007669"/>
    <property type="project" value="UniProtKB-KW"/>
</dbReference>
<feature type="domain" description="C2H2-type" evidence="3">
    <location>
        <begin position="507"/>
        <end position="535"/>
    </location>
</feature>
<dbReference type="SMART" id="SM00355">
    <property type="entry name" value="ZnF_C2H2"/>
    <property type="match status" value="5"/>
</dbReference>
<dbReference type="GO" id="GO:0005634">
    <property type="term" value="C:nucleus"/>
    <property type="evidence" value="ECO:0007669"/>
    <property type="project" value="TreeGrafter"/>
</dbReference>
<dbReference type="PANTHER" id="PTHR15021">
    <property type="entry name" value="DISCONNECTED-RELATED"/>
    <property type="match status" value="1"/>
</dbReference>
<keyword evidence="1" id="KW-0862">Zinc</keyword>
<keyword evidence="5" id="KW-1185">Reference proteome</keyword>
<feature type="region of interest" description="Disordered" evidence="2">
    <location>
        <begin position="76"/>
        <end position="97"/>
    </location>
</feature>
<feature type="compositionally biased region" description="Basic and acidic residues" evidence="2">
    <location>
        <begin position="667"/>
        <end position="680"/>
    </location>
</feature>
<feature type="domain" description="C2H2-type" evidence="3">
    <location>
        <begin position="888"/>
        <end position="911"/>
    </location>
</feature>
<feature type="region of interest" description="Disordered" evidence="2">
    <location>
        <begin position="408"/>
        <end position="476"/>
    </location>
</feature>
<feature type="compositionally biased region" description="Polar residues" evidence="2">
    <location>
        <begin position="408"/>
        <end position="421"/>
    </location>
</feature>
<proteinExistence type="predicted"/>
<dbReference type="EMBL" id="CABPRJ010001908">
    <property type="protein sequence ID" value="VVC40870.1"/>
    <property type="molecule type" value="Genomic_DNA"/>
</dbReference>
<accession>A0A5E4NEF8</accession>
<evidence type="ECO:0000256" key="2">
    <source>
        <dbReference type="SAM" id="MobiDB-lite"/>
    </source>
</evidence>
<evidence type="ECO:0000259" key="3">
    <source>
        <dbReference type="PROSITE" id="PS50157"/>
    </source>
</evidence>
<dbReference type="InterPro" id="IPR013087">
    <property type="entry name" value="Znf_C2H2_type"/>
</dbReference>
<feature type="compositionally biased region" description="Acidic residues" evidence="2">
    <location>
        <begin position="439"/>
        <end position="450"/>
    </location>
</feature>
<keyword evidence="1" id="KW-0863">Zinc-finger</keyword>
<feature type="region of interest" description="Disordered" evidence="2">
    <location>
        <begin position="289"/>
        <end position="380"/>
    </location>
</feature>
<dbReference type="PANTHER" id="PTHR15021:SF0">
    <property type="entry name" value="DISCO-RELATED, ISOFORM A-RELATED"/>
    <property type="match status" value="1"/>
</dbReference>
<dbReference type="PROSITE" id="PS00028">
    <property type="entry name" value="ZINC_FINGER_C2H2_1"/>
    <property type="match status" value="4"/>
</dbReference>
<feature type="compositionally biased region" description="Basic and acidic residues" evidence="2">
    <location>
        <begin position="289"/>
        <end position="301"/>
    </location>
</feature>
<feature type="compositionally biased region" description="Low complexity" evidence="2">
    <location>
        <begin position="700"/>
        <end position="709"/>
    </location>
</feature>
<reference evidence="4 5" key="1">
    <citation type="submission" date="2019-08" db="EMBL/GenBank/DDBJ databases">
        <authorList>
            <person name="Alioto T."/>
            <person name="Alioto T."/>
            <person name="Gomez Garrido J."/>
        </authorList>
    </citation>
    <scope>NUCLEOTIDE SEQUENCE [LARGE SCALE GENOMIC DNA]</scope>
</reference>
<organism evidence="4 5">
    <name type="scientific">Cinara cedri</name>
    <dbReference type="NCBI Taxonomy" id="506608"/>
    <lineage>
        <taxon>Eukaryota</taxon>
        <taxon>Metazoa</taxon>
        <taxon>Ecdysozoa</taxon>
        <taxon>Arthropoda</taxon>
        <taxon>Hexapoda</taxon>
        <taxon>Insecta</taxon>
        <taxon>Pterygota</taxon>
        <taxon>Neoptera</taxon>
        <taxon>Paraneoptera</taxon>
        <taxon>Hemiptera</taxon>
        <taxon>Sternorrhyncha</taxon>
        <taxon>Aphidomorpha</taxon>
        <taxon>Aphidoidea</taxon>
        <taxon>Aphididae</taxon>
        <taxon>Lachninae</taxon>
        <taxon>Cinara</taxon>
    </lineage>
</organism>
<dbReference type="InterPro" id="IPR040436">
    <property type="entry name" value="Disconnected-like"/>
</dbReference>
<feature type="compositionally biased region" description="Pro residues" evidence="2">
    <location>
        <begin position="304"/>
        <end position="318"/>
    </location>
</feature>